<dbReference type="Proteomes" id="UP001354989">
    <property type="component" value="Chromosome"/>
</dbReference>
<proteinExistence type="predicted"/>
<feature type="region of interest" description="Disordered" evidence="1">
    <location>
        <begin position="1616"/>
        <end position="1735"/>
    </location>
</feature>
<feature type="chain" id="PRO_5047395270" evidence="2">
    <location>
        <begin position="22"/>
        <end position="1735"/>
    </location>
</feature>
<feature type="compositionally biased region" description="Acidic residues" evidence="1">
    <location>
        <begin position="177"/>
        <end position="209"/>
    </location>
</feature>
<feature type="region of interest" description="Disordered" evidence="1">
    <location>
        <begin position="173"/>
        <end position="250"/>
    </location>
</feature>
<name>A0ABM7V9X3_9BACT</name>
<dbReference type="EMBL" id="AP025292">
    <property type="protein sequence ID" value="BDC97728.1"/>
    <property type="molecule type" value="Genomic_DNA"/>
</dbReference>
<feature type="compositionally biased region" description="Acidic residues" evidence="1">
    <location>
        <begin position="218"/>
        <end position="234"/>
    </location>
</feature>
<feature type="compositionally biased region" description="Basic and acidic residues" evidence="1">
    <location>
        <begin position="1682"/>
        <end position="1692"/>
    </location>
</feature>
<reference evidence="3 4" key="1">
    <citation type="submission" date="2021-12" db="EMBL/GenBank/DDBJ databases">
        <title>Genome sequencing of bacteria with rrn-lacking chromosome and rrn-plasmid.</title>
        <authorList>
            <person name="Anda M."/>
            <person name="Iwasaki W."/>
        </authorList>
    </citation>
    <scope>NUCLEOTIDE SEQUENCE [LARGE SCALE GENOMIC DNA]</scope>
    <source>
        <strain evidence="3 4">NBRC 101262</strain>
    </source>
</reference>
<evidence type="ECO:0000313" key="3">
    <source>
        <dbReference type="EMBL" id="BDC97728.1"/>
    </source>
</evidence>
<organism evidence="3 4">
    <name type="scientific">Persicobacter psychrovividus</name>
    <dbReference type="NCBI Taxonomy" id="387638"/>
    <lineage>
        <taxon>Bacteria</taxon>
        <taxon>Pseudomonadati</taxon>
        <taxon>Bacteroidota</taxon>
        <taxon>Cytophagia</taxon>
        <taxon>Cytophagales</taxon>
        <taxon>Persicobacteraceae</taxon>
        <taxon>Persicobacter</taxon>
    </lineage>
</organism>
<feature type="compositionally biased region" description="Acidic residues" evidence="1">
    <location>
        <begin position="1720"/>
        <end position="1735"/>
    </location>
</feature>
<feature type="compositionally biased region" description="Acidic residues" evidence="1">
    <location>
        <begin position="1668"/>
        <end position="1681"/>
    </location>
</feature>
<sequence>MHRLLILFFIAFISCFSSSYAQRMKPAEHMDSLNIRVLEVMKAGKSDRFLSTGQQFDSLWTGGSLSSSQKDRIYKLYSKMVEKQWRAKPFLYEVTSTLTSARYVTGLSVVQYDALLDQLEKGIVELSPKDFIMMTEALHTFMANQALNYTNFFKLIGEDAQFSLKYESVAAYVPTEESSEEEQQSSDDDWNTEPADDTENDSSEQESDDNWGSWDWGDSTDDSTTDDSSTDDDGGWSSADDVADNWGDNVIVEDENKMTLEERIDSFIQDDAPAIEGPYIHFDRVNLVFQTPFDSVVVMDVQGDFLLKEGIFVAYSGKMDWSSTGGWEENSPYCTFTKFHFNVRQPKFGVEKATLYYPEKLRQPTLGVFDFKSVRKKKNAVPSYPRFTSYGSDIELKTFIDNNFSYQGGFSLWGLRSSSNSIFGGGSEVKYAGTGNRSFRIASGLVEYTDSAFHVNNGALTIKYGRDSLFHPEMEIDYRQADTTLHALKRKGVNEMAPFQVTFFDMDIKADYLRWKLNQDSLDISIFQARDHRPAFFESRDYFNKKNYQSLTSIYGFHPLNALNYYSQKIRSKSFGMYDFAESIKKDPKIVQQAMFKAREGGFIDYDPETTIITVKDKTNHYNASFRHKKDYDDLTIPSRTNSAPNATLHLDEKKMTVRGINKFYISEKLDVYIQPESEQIDLIGKRDFTFNGHLFSGNFEFIGTDFVFRYDSFLIQLNKIDSIRFYLPDSVSGERRQVDNSLVSAEEQLTASLNSNMGATNGTLYINNPKNKSGIRQYPSYPRFDAERGAVVYFDNHSYLDKAYDRQVYFIIPPFSIDSLAGGDPSAIGFQGRFVSGGIFPDFEEKLSIMPDNSLGFVHKVPEEGYALYDTDGIIYDEVRLDKQGLQGKGHFELLSSKTFATKYTMYQDSMRASSSHSTIEAGGFAGISYPAVDGEGLELLWLPREDSLFLQTTETPIKIYEEGDLTGATVLTHSGLRGKGNFDIRGSETASDKFRYEELKWQAEEAQFNINSEDSTKATLYGDNVSVDFNLEENLAKVSPEVEGDAAISFPYAMTKTSITEANWDLDKDIITMNKPKEVDIKDSYFYSTRPDMDSLVFSAEGASYDIARQEMEVTGIPYITVADALISPDSSRITIQPNFVLPQLTNASLVIDTLNGYHNLIDGNINILSRKAFEGDASYRFVNAVQDTFNIKFNQFELLPDRKKQLHTESNGEIHEEDNLLISPGMYFKGTATMYATSKPLLLNGFVKLDLKNIPDYDTWIVYESNDEEQQEIIFDFASAITEEGDPLTAGIHFEDGTNQLYTTFIFEKHQMSDQDFFVPNGLLSYDREKGHYIVEDTMKTRGHSFAGKFYTYNEETSDITFEGKVDLMNNLNPKVFKFRLNASAIGSGNLNNNTVKFNGFTTIETILPSASLTSMANTINLAAEDKGLAKANDDLTQLFYKVSEIIGDRATKNYETMLSTDYAPLVKMSRKLQRGIVLSNFDMEWSQDQTAWYSVGNIGISNILGIDINAKTEGYLEVKKTVDGDIVNLFLSAGQEAWYYLNYNYSENRFSTYSADPVYNEAVIKKSNVDKAKMGEFIMAISDKEEVMNYVNRFRLIYLDIEEEFVISEPSLTEDSGDPFFDAGSLEEDENTENIIFSDDDESLYDDAVEEDENESNAPVSESVEQDEVTEDDGFGEEELKNEEAQKPKKEKKGRKRKGKKKKEEEVVKPEPQQEQQDDEDSLYDDEDDGF</sequence>
<evidence type="ECO:0000313" key="4">
    <source>
        <dbReference type="Proteomes" id="UP001354989"/>
    </source>
</evidence>
<accession>A0ABM7V9X3</accession>
<dbReference type="PROSITE" id="PS51257">
    <property type="entry name" value="PROKAR_LIPOPROTEIN"/>
    <property type="match status" value="1"/>
</dbReference>
<keyword evidence="4" id="KW-1185">Reference proteome</keyword>
<gene>
    <name evidence="3" type="ORF">PEPS_00090</name>
</gene>
<dbReference type="RefSeq" id="WP_338397329.1">
    <property type="nucleotide sequence ID" value="NZ_AP025292.1"/>
</dbReference>
<feature type="compositionally biased region" description="Acidic residues" evidence="1">
    <location>
        <begin position="1629"/>
        <end position="1659"/>
    </location>
</feature>
<evidence type="ECO:0000256" key="1">
    <source>
        <dbReference type="SAM" id="MobiDB-lite"/>
    </source>
</evidence>
<feature type="signal peptide" evidence="2">
    <location>
        <begin position="1"/>
        <end position="21"/>
    </location>
</feature>
<protein>
    <submittedName>
        <fullName evidence="3">Uncharacterized protein</fullName>
    </submittedName>
</protein>
<keyword evidence="2" id="KW-0732">Signal</keyword>
<evidence type="ECO:0000256" key="2">
    <source>
        <dbReference type="SAM" id="SignalP"/>
    </source>
</evidence>
<feature type="compositionally biased region" description="Basic residues" evidence="1">
    <location>
        <begin position="1693"/>
        <end position="1705"/>
    </location>
</feature>